<feature type="chain" id="PRO_5036467564" evidence="2">
    <location>
        <begin position="33"/>
        <end position="162"/>
    </location>
</feature>
<feature type="signal peptide" evidence="2">
    <location>
        <begin position="1"/>
        <end position="32"/>
    </location>
</feature>
<dbReference type="AlphaFoldDB" id="A0A8X6QRL2"/>
<dbReference type="Proteomes" id="UP000887013">
    <property type="component" value="Unassembled WGS sequence"/>
</dbReference>
<comment type="caution">
    <text evidence="3">The sequence shown here is derived from an EMBL/GenBank/DDBJ whole genome shotgun (WGS) entry which is preliminary data.</text>
</comment>
<organism evidence="3 4">
    <name type="scientific">Nephila pilipes</name>
    <name type="common">Giant wood spider</name>
    <name type="synonym">Nephila maculata</name>
    <dbReference type="NCBI Taxonomy" id="299642"/>
    <lineage>
        <taxon>Eukaryota</taxon>
        <taxon>Metazoa</taxon>
        <taxon>Ecdysozoa</taxon>
        <taxon>Arthropoda</taxon>
        <taxon>Chelicerata</taxon>
        <taxon>Arachnida</taxon>
        <taxon>Araneae</taxon>
        <taxon>Araneomorphae</taxon>
        <taxon>Entelegynae</taxon>
        <taxon>Araneoidea</taxon>
        <taxon>Nephilidae</taxon>
        <taxon>Nephila</taxon>
    </lineage>
</organism>
<dbReference type="EMBL" id="BMAW01131758">
    <property type="protein sequence ID" value="GFU40687.1"/>
    <property type="molecule type" value="Genomic_DNA"/>
</dbReference>
<evidence type="ECO:0000256" key="2">
    <source>
        <dbReference type="SAM" id="SignalP"/>
    </source>
</evidence>
<evidence type="ECO:0000256" key="1">
    <source>
        <dbReference type="SAM" id="MobiDB-lite"/>
    </source>
</evidence>
<accession>A0A8X6QRL2</accession>
<name>A0A8X6QRL2_NEPPI</name>
<reference evidence="3" key="1">
    <citation type="submission" date="2020-08" db="EMBL/GenBank/DDBJ databases">
        <title>Multicomponent nature underlies the extraordinary mechanical properties of spider dragline silk.</title>
        <authorList>
            <person name="Kono N."/>
            <person name="Nakamura H."/>
            <person name="Mori M."/>
            <person name="Yoshida Y."/>
            <person name="Ohtoshi R."/>
            <person name="Malay A.D."/>
            <person name="Moran D.A.P."/>
            <person name="Tomita M."/>
            <person name="Numata K."/>
            <person name="Arakawa K."/>
        </authorList>
    </citation>
    <scope>NUCLEOTIDE SEQUENCE</scope>
</reference>
<feature type="region of interest" description="Disordered" evidence="1">
    <location>
        <begin position="38"/>
        <end position="70"/>
    </location>
</feature>
<sequence>MNQKKSSPLSLQVYPLWKLLLLLALTTRLMESRKVENLPKDTPLDDQENKLELETTTTSVPLEETREEKREKERIEMALRIIREIEAKRTLLERHPESLMRLNEINPEKPYNPEGIRTKRSVDELKEGIDSEILSEGAIHTINHHHWVVHNSLGMKGGGDFF</sequence>
<feature type="compositionally biased region" description="Basic and acidic residues" evidence="1">
    <location>
        <begin position="38"/>
        <end position="53"/>
    </location>
</feature>
<proteinExistence type="predicted"/>
<keyword evidence="2" id="KW-0732">Signal</keyword>
<protein>
    <submittedName>
        <fullName evidence="3">Uncharacterized protein</fullName>
    </submittedName>
</protein>
<evidence type="ECO:0000313" key="4">
    <source>
        <dbReference type="Proteomes" id="UP000887013"/>
    </source>
</evidence>
<keyword evidence="4" id="KW-1185">Reference proteome</keyword>
<evidence type="ECO:0000313" key="3">
    <source>
        <dbReference type="EMBL" id="GFU40687.1"/>
    </source>
</evidence>
<gene>
    <name evidence="3" type="ORF">NPIL_224741</name>
</gene>